<dbReference type="EMBL" id="KC353352">
    <property type="protein sequence ID" value="AGH23978.1"/>
    <property type="molecule type" value="Genomic_DNA"/>
</dbReference>
<sequence length="109" mass="12878">MVDQKCILRVESYEADKMNKCVHWIQEESKKYNVSLENPVSLPMKKKVLTVLRSPHIDKKSREQFEIRTYRQVLIMPKQNKNGIQEFLNSLKQHSSLGVSLRVKLTTYE</sequence>
<dbReference type="GeneID" id="15332819"/>
<geneLocation type="mitochondrion" evidence="5"/>
<dbReference type="RefSeq" id="YP_007890484.1">
    <property type="nucleotide sequence ID" value="NC_021124.1"/>
</dbReference>
<dbReference type="GO" id="GO:0006412">
    <property type="term" value="P:translation"/>
    <property type="evidence" value="ECO:0007669"/>
    <property type="project" value="InterPro"/>
</dbReference>
<comment type="similarity">
    <text evidence="1">Belongs to the universal ribosomal protein uS10 family.</text>
</comment>
<organism evidence="5">
    <name type="scientific">Andalucia godoyi</name>
    <name type="common">Flagellate</name>
    <dbReference type="NCBI Taxonomy" id="505711"/>
    <lineage>
        <taxon>Eukaryota</taxon>
        <taxon>Discoba</taxon>
        <taxon>Jakobida</taxon>
        <taxon>Andalucina</taxon>
        <taxon>Andaluciidae</taxon>
        <taxon>Andalucia</taxon>
    </lineage>
</organism>
<feature type="domain" description="Small ribosomal subunit protein uS10" evidence="4">
    <location>
        <begin position="7"/>
        <end position="104"/>
    </location>
</feature>
<dbReference type="GO" id="GO:1990904">
    <property type="term" value="C:ribonucleoprotein complex"/>
    <property type="evidence" value="ECO:0007669"/>
    <property type="project" value="UniProtKB-KW"/>
</dbReference>
<dbReference type="Pfam" id="PF00338">
    <property type="entry name" value="Ribosomal_S10"/>
    <property type="match status" value="1"/>
</dbReference>
<dbReference type="GO" id="GO:0005840">
    <property type="term" value="C:ribosome"/>
    <property type="evidence" value="ECO:0007669"/>
    <property type="project" value="UniProtKB-KW"/>
</dbReference>
<dbReference type="AlphaFoldDB" id="M4QKI0"/>
<dbReference type="PRINTS" id="PR00971">
    <property type="entry name" value="RIBOSOMALS10"/>
</dbReference>
<dbReference type="PANTHER" id="PTHR11700">
    <property type="entry name" value="30S RIBOSOMAL PROTEIN S10 FAMILY MEMBER"/>
    <property type="match status" value="1"/>
</dbReference>
<name>M4QKI0_ANDGO</name>
<proteinExistence type="inferred from homology"/>
<evidence type="ECO:0000256" key="2">
    <source>
        <dbReference type="ARBA" id="ARBA00022980"/>
    </source>
</evidence>
<evidence type="ECO:0000259" key="4">
    <source>
        <dbReference type="SMART" id="SM01403"/>
    </source>
</evidence>
<reference evidence="5" key="1">
    <citation type="journal article" date="2013" name="Genome Biol. Evol.">
        <title>Strikingly bacteria-like and gene-rich mitochondrial genomes throughout jakobid protists.</title>
        <authorList>
            <person name="Burger G."/>
            <person name="Gray M.W."/>
            <person name="Forget L."/>
            <person name="Lang B.F."/>
        </authorList>
    </citation>
    <scope>NUCLEOTIDE SEQUENCE</scope>
    <source>
        <strain evidence="5">ATCC PRA-185</strain>
    </source>
</reference>
<evidence type="ECO:0000256" key="1">
    <source>
        <dbReference type="ARBA" id="ARBA00007102"/>
    </source>
</evidence>
<dbReference type="SMART" id="SM01403">
    <property type="entry name" value="Ribosomal_S10"/>
    <property type="match status" value="1"/>
</dbReference>
<dbReference type="InterPro" id="IPR036838">
    <property type="entry name" value="Ribosomal_uS10_dom_sf"/>
</dbReference>
<evidence type="ECO:0000313" key="5">
    <source>
        <dbReference type="EMBL" id="AGH23978.1"/>
    </source>
</evidence>
<dbReference type="Gene3D" id="3.30.70.600">
    <property type="entry name" value="Ribosomal protein S10 domain"/>
    <property type="match status" value="1"/>
</dbReference>
<keyword evidence="5" id="KW-0496">Mitochondrion</keyword>
<dbReference type="SUPFAM" id="SSF54999">
    <property type="entry name" value="Ribosomal protein S10"/>
    <property type="match status" value="1"/>
</dbReference>
<keyword evidence="3" id="KW-0687">Ribonucleoprotein</keyword>
<keyword evidence="2 5" id="KW-0689">Ribosomal protein</keyword>
<dbReference type="InterPro" id="IPR001848">
    <property type="entry name" value="Ribosomal_uS10"/>
</dbReference>
<dbReference type="InterPro" id="IPR027486">
    <property type="entry name" value="Ribosomal_uS10_dom"/>
</dbReference>
<dbReference type="HAMAP" id="MF_00508">
    <property type="entry name" value="Ribosomal_uS10"/>
    <property type="match status" value="1"/>
</dbReference>
<dbReference type="NCBIfam" id="TIGR01049">
    <property type="entry name" value="rpsJ_bact"/>
    <property type="match status" value="1"/>
</dbReference>
<gene>
    <name evidence="5" type="primary">rps10</name>
</gene>
<dbReference type="GO" id="GO:0003735">
    <property type="term" value="F:structural constituent of ribosome"/>
    <property type="evidence" value="ECO:0007669"/>
    <property type="project" value="InterPro"/>
</dbReference>
<protein>
    <submittedName>
        <fullName evidence="5">Ribosomal protein S10</fullName>
    </submittedName>
</protein>
<evidence type="ECO:0000256" key="3">
    <source>
        <dbReference type="ARBA" id="ARBA00023274"/>
    </source>
</evidence>
<accession>M4QKI0</accession>